<organism evidence="2 3">
    <name type="scientific">Leishmania utingensis</name>
    <dbReference type="NCBI Taxonomy" id="653362"/>
    <lineage>
        <taxon>Eukaryota</taxon>
        <taxon>Discoba</taxon>
        <taxon>Euglenozoa</taxon>
        <taxon>Kinetoplastea</taxon>
        <taxon>Metakinetoplastina</taxon>
        <taxon>Trypanosomatida</taxon>
        <taxon>Trypanosomatidae</taxon>
        <taxon>Leishmaniinae</taxon>
        <taxon>Leishmania</taxon>
    </lineage>
</organism>
<sequence length="222" mass="23982">MNPLSGLLFSWRHCLDLFPHPLLFFCGSWYGSLYAMRFSYRYRVCCTSVLTLCLLCYALAASSIPVPADLITVAGRVDVRHEVAQYVVVRVVDDKTGVVVRSAPLDATRSVSFANIASRAVSLEATVELPDHLFELDASSSVLKSAISTDSSTTPVQLTISTFSKAEGVSRRTPSSAAASSVASAVLALVALVAAWYGRHKIISTLDLPTLKLPKPRRVMSS</sequence>
<keyword evidence="3" id="KW-1185">Reference proteome</keyword>
<evidence type="ECO:0000313" key="3">
    <source>
        <dbReference type="Proteomes" id="UP001482455"/>
    </source>
</evidence>
<name>A0AAW3A7R7_9TRYP</name>
<protein>
    <recommendedName>
        <fullName evidence="4">Transmembrane protein</fullName>
    </recommendedName>
</protein>
<dbReference type="EMBL" id="JBAMZL010000032">
    <property type="protein sequence ID" value="KAL0499759.1"/>
    <property type="molecule type" value="Genomic_DNA"/>
</dbReference>
<proteinExistence type="predicted"/>
<keyword evidence="1" id="KW-0472">Membrane</keyword>
<accession>A0AAW3A7R7</accession>
<keyword evidence="1" id="KW-1133">Transmembrane helix</keyword>
<feature type="transmembrane region" description="Helical" evidence="1">
    <location>
        <begin position="177"/>
        <end position="197"/>
    </location>
</feature>
<dbReference type="Proteomes" id="UP001482455">
    <property type="component" value="Unassembled WGS sequence"/>
</dbReference>
<evidence type="ECO:0008006" key="4">
    <source>
        <dbReference type="Google" id="ProtNLM"/>
    </source>
</evidence>
<evidence type="ECO:0000256" key="1">
    <source>
        <dbReference type="SAM" id="Phobius"/>
    </source>
</evidence>
<comment type="caution">
    <text evidence="2">The sequence shown here is derived from an EMBL/GenBank/DDBJ whole genome shotgun (WGS) entry which is preliminary data.</text>
</comment>
<reference evidence="2 3" key="1">
    <citation type="submission" date="2024-02" db="EMBL/GenBank/DDBJ databases">
        <title>FIRST GENOME SEQUENCES OF Leishmania (Viannia) shawi, Leishmania (Viannia) lindenbergi AND Leishmania (Viannia) utingensis.</title>
        <authorList>
            <person name="Resadore F."/>
            <person name="Custodio M.G.F."/>
            <person name="Boite M.C."/>
            <person name="Cupolillo E."/>
            <person name="Ferreira G.E.M."/>
        </authorList>
    </citation>
    <scope>NUCLEOTIDE SEQUENCE [LARGE SCALE GENOMIC DNA]</scope>
    <source>
        <strain evidence="2 3">ITUB/BR/1977/M4964</strain>
    </source>
</reference>
<feature type="transmembrane region" description="Helical" evidence="1">
    <location>
        <begin position="42"/>
        <end position="60"/>
    </location>
</feature>
<keyword evidence="1" id="KW-0812">Transmembrane</keyword>
<feature type="transmembrane region" description="Helical" evidence="1">
    <location>
        <begin position="17"/>
        <end position="35"/>
    </location>
</feature>
<evidence type="ECO:0000313" key="2">
    <source>
        <dbReference type="EMBL" id="KAL0499759.1"/>
    </source>
</evidence>
<gene>
    <name evidence="2" type="ORF">Q4I30_005879</name>
</gene>
<dbReference type="AlphaFoldDB" id="A0AAW3A7R7"/>